<organism evidence="1 2">
    <name type="scientific">Reticulomyxa filosa</name>
    <dbReference type="NCBI Taxonomy" id="46433"/>
    <lineage>
        <taxon>Eukaryota</taxon>
        <taxon>Sar</taxon>
        <taxon>Rhizaria</taxon>
        <taxon>Retaria</taxon>
        <taxon>Foraminifera</taxon>
        <taxon>Monothalamids</taxon>
        <taxon>Reticulomyxidae</taxon>
        <taxon>Reticulomyxa</taxon>
    </lineage>
</organism>
<proteinExistence type="predicted"/>
<dbReference type="AlphaFoldDB" id="X6N0N2"/>
<comment type="caution">
    <text evidence="1">The sequence shown here is derived from an EMBL/GenBank/DDBJ whole genome shotgun (WGS) entry which is preliminary data.</text>
</comment>
<gene>
    <name evidence="1" type="ORF">RFI_17786</name>
</gene>
<protein>
    <submittedName>
        <fullName evidence="1">Uncharacterized protein</fullName>
    </submittedName>
</protein>
<sequence>MLCGCLIVLMNLYDRLENNGNVTTPIWYEPQEETRNKKITDEERGQQMNEMAFNKMGEIVEAVFVKVEQYFQKENNTLYPVLRYDYELHWWTNGWTERDISENEPHIGIVTQCSIDRLPMLKSIERGSLQSLFFVSLSKENAVLKLCRECKCGIIFINGTEHKWDKSVFARVFRFIIRDTFISTNEKEAIQCGTGISPDQTKVVYE</sequence>
<evidence type="ECO:0000313" key="1">
    <source>
        <dbReference type="EMBL" id="ETO19443.1"/>
    </source>
</evidence>
<keyword evidence="2" id="KW-1185">Reference proteome</keyword>
<reference evidence="1 2" key="1">
    <citation type="journal article" date="2013" name="Curr. Biol.">
        <title>The Genome of the Foraminiferan Reticulomyxa filosa.</title>
        <authorList>
            <person name="Glockner G."/>
            <person name="Hulsmann N."/>
            <person name="Schleicher M."/>
            <person name="Noegel A.A."/>
            <person name="Eichinger L."/>
            <person name="Gallinger C."/>
            <person name="Pawlowski J."/>
            <person name="Sierra R."/>
            <person name="Euteneuer U."/>
            <person name="Pillet L."/>
            <person name="Moustafa A."/>
            <person name="Platzer M."/>
            <person name="Groth M."/>
            <person name="Szafranski K."/>
            <person name="Schliwa M."/>
        </authorList>
    </citation>
    <scope>NUCLEOTIDE SEQUENCE [LARGE SCALE GENOMIC DNA]</scope>
</reference>
<name>X6N0N2_RETFI</name>
<dbReference type="EMBL" id="ASPP01013668">
    <property type="protein sequence ID" value="ETO19443.1"/>
    <property type="molecule type" value="Genomic_DNA"/>
</dbReference>
<dbReference type="Proteomes" id="UP000023152">
    <property type="component" value="Unassembled WGS sequence"/>
</dbReference>
<evidence type="ECO:0000313" key="2">
    <source>
        <dbReference type="Proteomes" id="UP000023152"/>
    </source>
</evidence>
<accession>X6N0N2</accession>